<feature type="compositionally biased region" description="Basic and acidic residues" evidence="1">
    <location>
        <begin position="765"/>
        <end position="801"/>
    </location>
</feature>
<feature type="region of interest" description="Disordered" evidence="1">
    <location>
        <begin position="1486"/>
        <end position="1538"/>
    </location>
</feature>
<feature type="region of interest" description="Disordered" evidence="1">
    <location>
        <begin position="1266"/>
        <end position="1398"/>
    </location>
</feature>
<feature type="non-terminal residue" evidence="3">
    <location>
        <position position="1"/>
    </location>
</feature>
<feature type="region of interest" description="Disordered" evidence="1">
    <location>
        <begin position="1423"/>
        <end position="1454"/>
    </location>
</feature>
<feature type="compositionally biased region" description="Basic and acidic residues" evidence="1">
    <location>
        <begin position="262"/>
        <end position="284"/>
    </location>
</feature>
<dbReference type="EMBL" id="KQ242824">
    <property type="protein sequence ID" value="KNC77147.1"/>
    <property type="molecule type" value="Genomic_DNA"/>
</dbReference>
<feature type="domain" description="C2H2-type" evidence="2">
    <location>
        <begin position="1724"/>
        <end position="1747"/>
    </location>
</feature>
<feature type="region of interest" description="Disordered" evidence="1">
    <location>
        <begin position="710"/>
        <end position="920"/>
    </location>
</feature>
<feature type="compositionally biased region" description="Polar residues" evidence="1">
    <location>
        <begin position="1433"/>
        <end position="1448"/>
    </location>
</feature>
<dbReference type="RefSeq" id="XP_014151049.1">
    <property type="nucleotide sequence ID" value="XM_014295574.1"/>
</dbReference>
<dbReference type="SMART" id="SM00355">
    <property type="entry name" value="ZnF_C2H2"/>
    <property type="match status" value="5"/>
</dbReference>
<feature type="compositionally biased region" description="Basic and acidic residues" evidence="1">
    <location>
        <begin position="483"/>
        <end position="495"/>
    </location>
</feature>
<feature type="compositionally biased region" description="Basic and acidic residues" evidence="1">
    <location>
        <begin position="905"/>
        <end position="920"/>
    </location>
</feature>
<dbReference type="InterPro" id="IPR013087">
    <property type="entry name" value="Znf_C2H2_type"/>
</dbReference>
<feature type="domain" description="C2H2-type" evidence="2">
    <location>
        <begin position="132"/>
        <end position="156"/>
    </location>
</feature>
<reference evidence="3 4" key="1">
    <citation type="submission" date="2011-02" db="EMBL/GenBank/DDBJ databases">
        <title>The Genome Sequence of Sphaeroforma arctica JP610.</title>
        <authorList>
            <consortium name="The Broad Institute Genome Sequencing Platform"/>
            <person name="Russ C."/>
            <person name="Cuomo C."/>
            <person name="Young S.K."/>
            <person name="Zeng Q."/>
            <person name="Gargeya S."/>
            <person name="Alvarado L."/>
            <person name="Berlin A."/>
            <person name="Chapman S.B."/>
            <person name="Chen Z."/>
            <person name="Freedman E."/>
            <person name="Gellesch M."/>
            <person name="Goldberg J."/>
            <person name="Griggs A."/>
            <person name="Gujja S."/>
            <person name="Heilman E."/>
            <person name="Heiman D."/>
            <person name="Howarth C."/>
            <person name="Mehta T."/>
            <person name="Neiman D."/>
            <person name="Pearson M."/>
            <person name="Roberts A."/>
            <person name="Saif S."/>
            <person name="Shea T."/>
            <person name="Shenoy N."/>
            <person name="Sisk P."/>
            <person name="Stolte C."/>
            <person name="Sykes S."/>
            <person name="White J."/>
            <person name="Yandava C."/>
            <person name="Burger G."/>
            <person name="Gray M.W."/>
            <person name="Holland P.W.H."/>
            <person name="King N."/>
            <person name="Lang F.B.F."/>
            <person name="Roger A.J."/>
            <person name="Ruiz-Trillo I."/>
            <person name="Haas B."/>
            <person name="Nusbaum C."/>
            <person name="Birren B."/>
        </authorList>
    </citation>
    <scope>NUCLEOTIDE SEQUENCE [LARGE SCALE GENOMIC DNA]</scope>
    <source>
        <strain evidence="3 4">JP610</strain>
    </source>
</reference>
<feature type="compositionally biased region" description="Basic and acidic residues" evidence="1">
    <location>
        <begin position="813"/>
        <end position="834"/>
    </location>
</feature>
<feature type="compositionally biased region" description="Polar residues" evidence="1">
    <location>
        <begin position="352"/>
        <end position="380"/>
    </location>
</feature>
<feature type="compositionally biased region" description="Basic and acidic residues" evidence="1">
    <location>
        <begin position="1771"/>
        <end position="1788"/>
    </location>
</feature>
<feature type="compositionally biased region" description="Polar residues" evidence="1">
    <location>
        <begin position="1685"/>
        <end position="1695"/>
    </location>
</feature>
<feature type="compositionally biased region" description="Polar residues" evidence="1">
    <location>
        <begin position="1025"/>
        <end position="1035"/>
    </location>
</feature>
<feature type="compositionally biased region" description="Low complexity" evidence="1">
    <location>
        <begin position="1277"/>
        <end position="1299"/>
    </location>
</feature>
<feature type="region of interest" description="Disordered" evidence="1">
    <location>
        <begin position="331"/>
        <end position="387"/>
    </location>
</feature>
<feature type="compositionally biased region" description="Basic and acidic residues" evidence="1">
    <location>
        <begin position="1093"/>
        <end position="1102"/>
    </location>
</feature>
<feature type="compositionally biased region" description="Low complexity" evidence="1">
    <location>
        <begin position="1058"/>
        <end position="1072"/>
    </location>
</feature>
<feature type="domain" description="C2H2-type" evidence="2">
    <location>
        <begin position="1239"/>
        <end position="1260"/>
    </location>
</feature>
<feature type="compositionally biased region" description="Basic and acidic residues" evidence="1">
    <location>
        <begin position="1356"/>
        <end position="1374"/>
    </location>
</feature>
<feature type="compositionally biased region" description="Polar residues" evidence="1">
    <location>
        <begin position="17"/>
        <end position="48"/>
    </location>
</feature>
<feature type="compositionally biased region" description="Basic and acidic residues" evidence="1">
    <location>
        <begin position="884"/>
        <end position="897"/>
    </location>
</feature>
<feature type="compositionally biased region" description="Polar residues" evidence="1">
    <location>
        <begin position="1503"/>
        <end position="1519"/>
    </location>
</feature>
<feature type="region of interest" description="Disordered" evidence="1">
    <location>
        <begin position="1594"/>
        <end position="1724"/>
    </location>
</feature>
<dbReference type="GeneID" id="25910887"/>
<evidence type="ECO:0000313" key="3">
    <source>
        <dbReference type="EMBL" id="KNC77147.1"/>
    </source>
</evidence>
<keyword evidence="4" id="KW-1185">Reference proteome</keyword>
<feature type="compositionally biased region" description="Basic and acidic residues" evidence="1">
    <location>
        <begin position="1648"/>
        <end position="1684"/>
    </location>
</feature>
<feature type="compositionally biased region" description="Basic and acidic residues" evidence="1">
    <location>
        <begin position="636"/>
        <end position="659"/>
    </location>
</feature>
<feature type="region of interest" description="Disordered" evidence="1">
    <location>
        <begin position="87"/>
        <end position="108"/>
    </location>
</feature>
<evidence type="ECO:0000259" key="2">
    <source>
        <dbReference type="SMART" id="SM00355"/>
    </source>
</evidence>
<feature type="domain" description="C2H2-type" evidence="2">
    <location>
        <begin position="923"/>
        <end position="946"/>
    </location>
</feature>
<feature type="region of interest" description="Disordered" evidence="1">
    <location>
        <begin position="476"/>
        <end position="552"/>
    </location>
</feature>
<evidence type="ECO:0000313" key="4">
    <source>
        <dbReference type="Proteomes" id="UP000054560"/>
    </source>
</evidence>
<feature type="region of interest" description="Disordered" evidence="1">
    <location>
        <begin position="405"/>
        <end position="436"/>
    </location>
</feature>
<feature type="region of interest" description="Disordered" evidence="1">
    <location>
        <begin position="17"/>
        <end position="74"/>
    </location>
</feature>
<protein>
    <recommendedName>
        <fullName evidence="2">C2H2-type domain-containing protein</fullName>
    </recommendedName>
</protein>
<feature type="compositionally biased region" description="Basic and acidic residues" evidence="1">
    <location>
        <begin position="411"/>
        <end position="429"/>
    </location>
</feature>
<feature type="compositionally biased region" description="Basic and acidic residues" evidence="1">
    <location>
        <begin position="50"/>
        <end position="60"/>
    </location>
</feature>
<sequence length="1803" mass="197922">QDIDWLQKNHCFDCTYTSSQVPISSSNRANDPMQTDSSAPSKQESSRQGLDARGDEEQYRDTLVSRSAGEDERDDVLSAAYVLGAISSQKSSPKEPLTGTQPVSGGDMYRDKQGSDMAIDGEQASSMDTDTQPCTWEGCGHISQTLEDMLTHMRTHTMSSLPPRRTRTKREVGTGRYLSGIAPQPAKAGKSGLFPSVNVKEHHLERSVSQPPPLLGDRFVNRTKSAKTERAVSMHMDSHALASPNADPKAGPGSGTGISGSADDKCPRSEGENYHPSHRSKGDNSIEIDKLRAHMAEVNAQEPGQDLFATSSGGSSIVGHLRTPEVSGIDRRSFAAPDPNHPQNRGFVMDGSSANNRATTESGGPASRASSLREQGSENGSRYEADESVRRYRTFPLESPRTVAMRGVPSAEDRDKCQEHDTGARDVMRESGSGAGKLHSCDWDGCTYTGTLEGLLKHMREHTLSVLYPIADMKGDTGNQGYARERQEKPVDGIRSRGHSSSPPRYSIPGRNAASAQKSAVKLNGAMPRTRRGTQSRLSQQRSIDAVARSDRETEALRERAYRIERDKLPRGEAPVSEDQYAGNSQMYDRIKYMEDDMTDERDRDFKETRAYTNDVLDKRSRPSRRYDYKYDDEYSDRGVSAERGGEGERVGMGDRLDGDTEGMARSVSGVDDEGPLTTHKVPSTHSLPPAASAEDIAAQEHAESQIQGRVTFSNTMPLNRPHSASLEREKVSATRSLQQGDMRYMGEEDSGSDRYPRHSFGQDSRYRAREREPESTSKYRRTFRDDPKGAELGTHEDVHMARRQSTSSSTDNYDRHSAAERSRWEYSDLERISSAHGSGRGGGPNSALTPPVGGIKSRSRSPRPHPYAQTNTDGSAGLGGDTNGRKYMETAYDQRKSYSSPRYMDTDARTSREGADEHDEEHACDWDGCQWTGSLEGLLAHMRGHTLSNLAVPPSGTRSRNGSTSGAKNGAKNGTNPGRTSDVERSNDSPMTSPHLDRRRNPDENASTSYYAYNREPLPPDSMSAYNDTASVRPQDTAPHAAQGSGGTDVQIRLPGSPMSMSMPRSSNTSPQKLALLQPELRQPSSPALVHPDADTTRPRGDMTANGNAAGKDSHKIALRLSADKYTTTPASRNGPEYMPEACSSTPRLGSEDTRMAPLPSYPSISVDGRQHSPDDTGTDIARHRSAGSSRKSMGMASPTTNGRLSVGGDRVVESRQSYSSASHRAAGATPDLDFQETACDWDGCTYVGVDIINHMRMHALAGVPVHGRGRGGSRGSKNSSASYAMRVSNGNSSGVSGYERDLPSVDNREAATRGESSPRQRVKRSRSQEVRSSPYPVSTGKMNALANPDSNLSSDRDRGLATDGRREDREGSFGRGGPARSPISKPRGYQGSGDGERMQYELEPVNGTDKSGDVARNRARLEDTHLHSNARRMQTYTPGHSQSRSLVTVPAHRSESMGMYEREDIRHIRDGGSRPASMELERGFDRHDSSGISGPPPNRASYRSYSTTPGPYTSGLTHEQAPAEYYSSREGGRYRDDNRYVNEENGYGNRFGETVREQYPTRIWRDQEYNGGARSPGAVDANREREYAHEELAHASSRINVRNDGSERHGGGFVDGPSTHSYQYSPRSERKPYVRQGYDVRIPQGFERDVSTKAYQEQHDRESFDHRERNTDRDDALHRRQPSDSQAHSTMRGTPQDGAGNDDNVRNGARDSTARDGDVDIETCDWDGCGFRGTIEDLIGHMRSHTLSSLPPRRSKAPPNPALAPYRTARAETKVSEKGNTSEKEITSSQIPVPRVDVTDK</sequence>
<feature type="compositionally biased region" description="Basic and acidic residues" evidence="1">
    <location>
        <begin position="1705"/>
        <end position="1720"/>
    </location>
</feature>
<feature type="region of interest" description="Disordered" evidence="1">
    <location>
        <begin position="950"/>
        <end position="1111"/>
    </location>
</feature>
<feature type="region of interest" description="Disordered" evidence="1">
    <location>
        <begin position="1128"/>
        <end position="1230"/>
    </location>
</feature>
<evidence type="ECO:0000256" key="1">
    <source>
        <dbReference type="SAM" id="MobiDB-lite"/>
    </source>
</evidence>
<proteinExistence type="predicted"/>
<feature type="region of interest" description="Disordered" evidence="1">
    <location>
        <begin position="1748"/>
        <end position="1803"/>
    </location>
</feature>
<organism evidence="3 4">
    <name type="scientific">Sphaeroforma arctica JP610</name>
    <dbReference type="NCBI Taxonomy" id="667725"/>
    <lineage>
        <taxon>Eukaryota</taxon>
        <taxon>Ichthyosporea</taxon>
        <taxon>Ichthyophonida</taxon>
        <taxon>Sphaeroforma</taxon>
    </lineage>
</organism>
<feature type="region of interest" description="Disordered" evidence="1">
    <location>
        <begin position="636"/>
        <end position="697"/>
    </location>
</feature>
<gene>
    <name evidence="3" type="ORF">SARC_10383</name>
</gene>
<dbReference type="Proteomes" id="UP000054560">
    <property type="component" value="Unassembled WGS sequence"/>
</dbReference>
<name>A0A0L0FK48_9EUKA</name>
<feature type="region of interest" description="Disordered" evidence="1">
    <location>
        <begin position="241"/>
        <end position="284"/>
    </location>
</feature>
<feature type="domain" description="C2H2-type" evidence="2">
    <location>
        <begin position="439"/>
        <end position="462"/>
    </location>
</feature>
<accession>A0A0L0FK48</accession>
<feature type="compositionally biased region" description="Basic and acidic residues" evidence="1">
    <location>
        <begin position="1300"/>
        <end position="1320"/>
    </location>
</feature>
<feature type="compositionally biased region" description="Low complexity" evidence="1">
    <location>
        <begin position="956"/>
        <end position="967"/>
    </location>
</feature>
<feature type="compositionally biased region" description="Polar residues" evidence="1">
    <location>
        <begin position="1188"/>
        <end position="1205"/>
    </location>
</feature>